<feature type="domain" description="Siroheme decarboxylase NirL-like HTH" evidence="8">
    <location>
        <begin position="201"/>
        <end position="247"/>
    </location>
</feature>
<comment type="pathway">
    <text evidence="2">Porphyrin-containing compound metabolism.</text>
</comment>
<dbReference type="InterPro" id="IPR050684">
    <property type="entry name" value="HTH-Siroheme_Decarb"/>
</dbReference>
<evidence type="ECO:0000313" key="10">
    <source>
        <dbReference type="EMBL" id="CEJ09027.1"/>
    </source>
</evidence>
<dbReference type="PANTHER" id="PTHR43413">
    <property type="entry name" value="TRANSCRIPTIONAL REGULATOR, ASNC FAMILY"/>
    <property type="match status" value="1"/>
</dbReference>
<proteinExistence type="inferred from homology"/>
<evidence type="ECO:0000256" key="5">
    <source>
        <dbReference type="ARBA" id="ARBA00048470"/>
    </source>
</evidence>
<organism evidence="9">
    <name type="scientific">Acididesulfobacillus acetoxydans</name>
    <dbReference type="NCBI Taxonomy" id="1561005"/>
    <lineage>
        <taxon>Bacteria</taxon>
        <taxon>Bacillati</taxon>
        <taxon>Bacillota</taxon>
        <taxon>Clostridia</taxon>
        <taxon>Eubacteriales</taxon>
        <taxon>Peptococcaceae</taxon>
        <taxon>Acididesulfobacillus</taxon>
    </lineage>
</organism>
<dbReference type="AlphaFoldDB" id="A0A8S0WP75"/>
<protein>
    <recommendedName>
        <fullName evidence="4">siroheme decarboxylase</fullName>
        <ecNumber evidence="4">4.1.1.111</ecNumber>
    </recommendedName>
</protein>
<reference evidence="10" key="1">
    <citation type="submission" date="2014-11" db="EMBL/GenBank/DDBJ databases">
        <authorList>
            <person name="Hornung B.V."/>
        </authorList>
    </citation>
    <scope>NUCLEOTIDE SEQUENCE</scope>
    <source>
        <strain evidence="10">INE</strain>
    </source>
</reference>
<dbReference type="EMBL" id="LR746496">
    <property type="protein sequence ID" value="CAA7601754.1"/>
    <property type="molecule type" value="Genomic_DNA"/>
</dbReference>
<evidence type="ECO:0000259" key="8">
    <source>
        <dbReference type="Pfam" id="PF22451"/>
    </source>
</evidence>
<dbReference type="InterPro" id="IPR053953">
    <property type="entry name" value="NirdL-like_HTH"/>
</dbReference>
<name>A0A8S0WP75_9FIRM</name>
<evidence type="ECO:0000256" key="4">
    <source>
        <dbReference type="ARBA" id="ARBA00023471"/>
    </source>
</evidence>
<dbReference type="InterPro" id="IPR040523">
    <property type="entry name" value="AsnC_trans_reg2"/>
</dbReference>
<dbReference type="EMBL" id="CDGJ01000110">
    <property type="protein sequence ID" value="CEJ09027.1"/>
    <property type="molecule type" value="Genomic_DNA"/>
</dbReference>
<accession>A0A8S0WP75</accession>
<dbReference type="KEGG" id="aacx:DEACI_2422"/>
<gene>
    <name evidence="9" type="ORF">DEACI_2422</name>
    <name evidence="10" type="ORF">DEACI_3510</name>
</gene>
<evidence type="ECO:0000313" key="9">
    <source>
        <dbReference type="EMBL" id="CAA7601754.1"/>
    </source>
</evidence>
<dbReference type="Pfam" id="PF17805">
    <property type="entry name" value="AsnC_trans_reg2"/>
    <property type="match status" value="2"/>
</dbReference>
<evidence type="ECO:0000259" key="7">
    <source>
        <dbReference type="Pfam" id="PF17805"/>
    </source>
</evidence>
<dbReference type="Proteomes" id="UP001071230">
    <property type="component" value="Unassembled WGS sequence"/>
</dbReference>
<sequence length="352" mass="39513">MEKVERSLLNIVQTKFPLESRPYRKLGELLGIDEAAAFGHMNRLYAAGIVRRLGGIFDSRRLGYFSTLCAAKIPADKVAQVAGLLADIPGVTHNYLREHEYNMWFTLIVSSEEEAERILAGVREEAGTPDIYSLPAVRLFKIRVDLDLNSDDVAETPEAPHRPAQGGAGWEKFPPEGESEREVMGLSPPGAAESAGLTEADRALVKTLQTDLPHALKPFALVAETLGRSEKEVLSRTEEFLQEGIMRRFGVILRHQKAGFTANAMGVWQVEEDRAVQVGKQMAKFREVSHCYQRPTLPDWPYNIFTMVHGRTPEECRRVMEKISRATGLKGYRMLFSTVELKKSSMQYFGED</sequence>
<comment type="catalytic activity">
    <reaction evidence="5">
        <text>siroheme + 2 H(+) = 12,18-didecarboxysiroheme + 2 CO2</text>
        <dbReference type="Rhea" id="RHEA:19093"/>
        <dbReference type="ChEBI" id="CHEBI:15378"/>
        <dbReference type="ChEBI" id="CHEBI:16526"/>
        <dbReference type="ChEBI" id="CHEBI:60052"/>
        <dbReference type="ChEBI" id="CHEBI:140497"/>
        <dbReference type="EC" id="4.1.1.111"/>
    </reaction>
</comment>
<feature type="domain" description="Siroheme decarboxylase AsnC-like ligand binding" evidence="7">
    <location>
        <begin position="257"/>
        <end position="342"/>
    </location>
</feature>
<keyword evidence="9" id="KW-0238">DNA-binding</keyword>
<evidence type="ECO:0000256" key="3">
    <source>
        <dbReference type="ARBA" id="ARBA00023457"/>
    </source>
</evidence>
<evidence type="ECO:0000256" key="2">
    <source>
        <dbReference type="ARBA" id="ARBA00023444"/>
    </source>
</evidence>
<dbReference type="Pfam" id="PF22451">
    <property type="entry name" value="NirdL-like_HTH"/>
    <property type="match status" value="2"/>
</dbReference>
<keyword evidence="1" id="KW-0456">Lyase</keyword>
<keyword evidence="11" id="KW-1185">Reference proteome</keyword>
<dbReference type="GO" id="GO:0003677">
    <property type="term" value="F:DNA binding"/>
    <property type="evidence" value="ECO:0007669"/>
    <property type="project" value="UniProtKB-KW"/>
</dbReference>
<evidence type="ECO:0000313" key="11">
    <source>
        <dbReference type="Proteomes" id="UP001071230"/>
    </source>
</evidence>
<feature type="domain" description="Siroheme decarboxylase NirL-like HTH" evidence="8">
    <location>
        <begin position="5"/>
        <end position="51"/>
    </location>
</feature>
<comment type="similarity">
    <text evidence="3">Belongs to the Ahb/Nir family.</text>
</comment>
<dbReference type="EC" id="4.1.1.111" evidence="4"/>
<dbReference type="PANTHER" id="PTHR43413:SF1">
    <property type="entry name" value="SIROHEME DECARBOXYLASE NIRL SUBUNIT"/>
    <property type="match status" value="1"/>
</dbReference>
<dbReference type="GO" id="GO:0016829">
    <property type="term" value="F:lyase activity"/>
    <property type="evidence" value="ECO:0007669"/>
    <property type="project" value="UniProtKB-KW"/>
</dbReference>
<feature type="compositionally biased region" description="Basic and acidic residues" evidence="6">
    <location>
        <begin position="173"/>
        <end position="183"/>
    </location>
</feature>
<evidence type="ECO:0000256" key="1">
    <source>
        <dbReference type="ARBA" id="ARBA00023239"/>
    </source>
</evidence>
<dbReference type="RefSeq" id="WP_240985240.1">
    <property type="nucleotide sequence ID" value="NZ_CDGJ01000110.1"/>
</dbReference>
<reference evidence="9" key="2">
    <citation type="submission" date="2020-01" db="EMBL/GenBank/DDBJ databases">
        <authorList>
            <person name="Hornung B."/>
        </authorList>
    </citation>
    <scope>NUCLEOTIDE SEQUENCE</scope>
    <source>
        <strain evidence="9">PacBioINE</strain>
    </source>
</reference>
<dbReference type="Proteomes" id="UP000836597">
    <property type="component" value="Chromosome"/>
</dbReference>
<feature type="domain" description="Siroheme decarboxylase AsnC-like ligand binding" evidence="7">
    <location>
        <begin position="61"/>
        <end position="141"/>
    </location>
</feature>
<feature type="region of interest" description="Disordered" evidence="6">
    <location>
        <begin position="153"/>
        <end position="196"/>
    </location>
</feature>
<evidence type="ECO:0000256" key="6">
    <source>
        <dbReference type="SAM" id="MobiDB-lite"/>
    </source>
</evidence>
<dbReference type="Gene3D" id="3.30.70.3460">
    <property type="match status" value="2"/>
</dbReference>